<organism evidence="1 2">
    <name type="scientific">Hibiscus sabdariffa</name>
    <name type="common">roselle</name>
    <dbReference type="NCBI Taxonomy" id="183260"/>
    <lineage>
        <taxon>Eukaryota</taxon>
        <taxon>Viridiplantae</taxon>
        <taxon>Streptophyta</taxon>
        <taxon>Embryophyta</taxon>
        <taxon>Tracheophyta</taxon>
        <taxon>Spermatophyta</taxon>
        <taxon>Magnoliopsida</taxon>
        <taxon>eudicotyledons</taxon>
        <taxon>Gunneridae</taxon>
        <taxon>Pentapetalae</taxon>
        <taxon>rosids</taxon>
        <taxon>malvids</taxon>
        <taxon>Malvales</taxon>
        <taxon>Malvaceae</taxon>
        <taxon>Malvoideae</taxon>
        <taxon>Hibiscus</taxon>
    </lineage>
</organism>
<protein>
    <submittedName>
        <fullName evidence="1">Uncharacterized protein</fullName>
    </submittedName>
</protein>
<dbReference type="Proteomes" id="UP001396334">
    <property type="component" value="Unassembled WGS sequence"/>
</dbReference>
<proteinExistence type="predicted"/>
<name>A0ABR1ZDK2_9ROSI</name>
<accession>A0ABR1ZDK2</accession>
<reference evidence="1 2" key="1">
    <citation type="journal article" date="2024" name="G3 (Bethesda)">
        <title>Genome assembly of Hibiscus sabdariffa L. provides insights into metabolisms of medicinal natural products.</title>
        <authorList>
            <person name="Kim T."/>
        </authorList>
    </citation>
    <scope>NUCLEOTIDE SEQUENCE [LARGE SCALE GENOMIC DNA]</scope>
    <source>
        <strain evidence="1">TK-2024</strain>
        <tissue evidence="1">Old leaves</tissue>
    </source>
</reference>
<evidence type="ECO:0000313" key="1">
    <source>
        <dbReference type="EMBL" id="KAK8478432.1"/>
    </source>
</evidence>
<keyword evidence="2" id="KW-1185">Reference proteome</keyword>
<comment type="caution">
    <text evidence="1">The sequence shown here is derived from an EMBL/GenBank/DDBJ whole genome shotgun (WGS) entry which is preliminary data.</text>
</comment>
<gene>
    <name evidence="1" type="ORF">V6N11_069435</name>
</gene>
<dbReference type="EMBL" id="JBBPBN010001375">
    <property type="protein sequence ID" value="KAK8478432.1"/>
    <property type="molecule type" value="Genomic_DNA"/>
</dbReference>
<evidence type="ECO:0000313" key="2">
    <source>
        <dbReference type="Proteomes" id="UP001396334"/>
    </source>
</evidence>
<sequence length="105" mass="11446">MTGNAAAFEELELSCNFCLDGRICLSPSEIGVFSSLQRSCVRGKGLILEAFAGLEQCIILQDMPPITCSFCCRRSSRLTANRYIEDLNPFSSPVGLQGRKSPIVP</sequence>